<dbReference type="Pfam" id="PF13419">
    <property type="entry name" value="HAD_2"/>
    <property type="match status" value="1"/>
</dbReference>
<dbReference type="InterPro" id="IPR023214">
    <property type="entry name" value="HAD_sf"/>
</dbReference>
<keyword evidence="9 10" id="KW-0119">Carbohydrate metabolism</keyword>
<dbReference type="FunFam" id="3.40.50.1000:FF:000022">
    <property type="entry name" value="Phosphoglycolate phosphatase"/>
    <property type="match status" value="1"/>
</dbReference>
<dbReference type="STRING" id="1440763.BJI69_18545"/>
<dbReference type="NCBIfam" id="TIGR01549">
    <property type="entry name" value="HAD-SF-IA-v1"/>
    <property type="match status" value="1"/>
</dbReference>
<evidence type="ECO:0000256" key="6">
    <source>
        <dbReference type="ARBA" id="ARBA00022723"/>
    </source>
</evidence>
<dbReference type="InterPro" id="IPR037512">
    <property type="entry name" value="PGPase_prok"/>
</dbReference>
<evidence type="ECO:0000256" key="8">
    <source>
        <dbReference type="ARBA" id="ARBA00022842"/>
    </source>
</evidence>
<dbReference type="InterPro" id="IPR041492">
    <property type="entry name" value="HAD_2"/>
</dbReference>
<dbReference type="Gene3D" id="1.10.150.240">
    <property type="entry name" value="Putative phosphatase, domain 2"/>
    <property type="match status" value="1"/>
</dbReference>
<comment type="pathway">
    <text evidence="3 10">Organic acid metabolism; glycolate biosynthesis; glycolate from 2-phosphoglycolate: step 1/1.</text>
</comment>
<evidence type="ECO:0000313" key="12">
    <source>
        <dbReference type="Proteomes" id="UP000182987"/>
    </source>
</evidence>
<dbReference type="GO" id="GO:0046872">
    <property type="term" value="F:metal ion binding"/>
    <property type="evidence" value="ECO:0007669"/>
    <property type="project" value="UniProtKB-KW"/>
</dbReference>
<dbReference type="HAMAP" id="MF_00495">
    <property type="entry name" value="GPH_hydrolase_bact"/>
    <property type="match status" value="1"/>
</dbReference>
<dbReference type="NCBIfam" id="TIGR01449">
    <property type="entry name" value="PGP_bact"/>
    <property type="match status" value="1"/>
</dbReference>
<comment type="catalytic activity">
    <reaction evidence="1 10">
        <text>2-phosphoglycolate + H2O = glycolate + phosphate</text>
        <dbReference type="Rhea" id="RHEA:14369"/>
        <dbReference type="ChEBI" id="CHEBI:15377"/>
        <dbReference type="ChEBI" id="CHEBI:29805"/>
        <dbReference type="ChEBI" id="CHEBI:43474"/>
        <dbReference type="ChEBI" id="CHEBI:58033"/>
        <dbReference type="EC" id="3.1.3.18"/>
    </reaction>
</comment>
<dbReference type="InterPro" id="IPR036412">
    <property type="entry name" value="HAD-like_sf"/>
</dbReference>
<accession>A0A0G9HGZ4</accession>
<dbReference type="PANTHER" id="PTHR43434:SF1">
    <property type="entry name" value="PHOSPHOGLYCOLATE PHOSPHATASE"/>
    <property type="match status" value="1"/>
</dbReference>
<comment type="function">
    <text evidence="10">Specifically catalyzes the dephosphorylation of 2-phosphoglycolate. Is involved in the dissimilation of the intracellular 2-phosphoglycolate formed during the DNA repair of 3'-phosphoglycolate ends, a major class of DNA lesions induced by oxidative stress.</text>
</comment>
<organism evidence="11 12">
    <name type="scientific">Luteibacter rhizovicinus DSM 16549</name>
    <dbReference type="NCBI Taxonomy" id="1440763"/>
    <lineage>
        <taxon>Bacteria</taxon>
        <taxon>Pseudomonadati</taxon>
        <taxon>Pseudomonadota</taxon>
        <taxon>Gammaproteobacteria</taxon>
        <taxon>Lysobacterales</taxon>
        <taxon>Rhodanobacteraceae</taxon>
        <taxon>Luteibacter</taxon>
    </lineage>
</organism>
<dbReference type="GO" id="GO:0005975">
    <property type="term" value="P:carbohydrate metabolic process"/>
    <property type="evidence" value="ECO:0007669"/>
    <property type="project" value="InterPro"/>
</dbReference>
<dbReference type="InterPro" id="IPR023198">
    <property type="entry name" value="PGP-like_dom2"/>
</dbReference>
<dbReference type="PANTHER" id="PTHR43434">
    <property type="entry name" value="PHOSPHOGLYCOLATE PHOSPHATASE"/>
    <property type="match status" value="1"/>
</dbReference>
<evidence type="ECO:0000256" key="3">
    <source>
        <dbReference type="ARBA" id="ARBA00004818"/>
    </source>
</evidence>
<dbReference type="UniPathway" id="UPA00865">
    <property type="reaction ID" value="UER00834"/>
</dbReference>
<feature type="active site" description="Nucleophile" evidence="10">
    <location>
        <position position="11"/>
    </location>
</feature>
<dbReference type="AlphaFoldDB" id="A0A0G9HGZ4"/>
<keyword evidence="6 10" id="KW-0479">Metal-binding</keyword>
<evidence type="ECO:0000313" key="11">
    <source>
        <dbReference type="EMBL" id="APG05703.1"/>
    </source>
</evidence>
<keyword evidence="8 10" id="KW-0460">Magnesium</keyword>
<keyword evidence="12" id="KW-1185">Reference proteome</keyword>
<dbReference type="NCBIfam" id="TIGR01509">
    <property type="entry name" value="HAD-SF-IA-v3"/>
    <property type="match status" value="1"/>
</dbReference>
<sequence length="219" mass="23521">MAFPFSLVIFDLDGTLVDSAADIAESVNRTLSDWKLPTYDVGQIIEWIGEGSRKLITYAFRHAGSEVDIDEVMPGFLVHYAETALDAIAYDGVVDTLAALHAQGVKLAVCTNKNEEFVRPLLEARGMLPYIDGIVGGNTLPERKPSGVPLLHLAKEAGVAASETLMVGDSESDMLAARDAGLPFVMVSYGYRKSLDLHAIGALAVIDRMPDLLAIGSSR</sequence>
<dbReference type="SFLD" id="SFLDG01135">
    <property type="entry name" value="C1.5.6:_HAD__Beta-PGM__Phospha"/>
    <property type="match status" value="1"/>
</dbReference>
<dbReference type="SFLD" id="SFLDG01129">
    <property type="entry name" value="C1.5:_HAD__Beta-PGM__Phosphata"/>
    <property type="match status" value="1"/>
</dbReference>
<evidence type="ECO:0000256" key="7">
    <source>
        <dbReference type="ARBA" id="ARBA00022801"/>
    </source>
</evidence>
<reference evidence="12" key="1">
    <citation type="submission" date="2016-09" db="EMBL/GenBank/DDBJ databases">
        <authorList>
            <person name="Lysoe E."/>
        </authorList>
    </citation>
    <scope>NUCLEOTIDE SEQUENCE [LARGE SCALE GENOMIC DNA]</scope>
    <source>
        <strain evidence="12">LJ96T</strain>
    </source>
</reference>
<feature type="binding site" evidence="10">
    <location>
        <position position="169"/>
    </location>
    <ligand>
        <name>Mg(2+)</name>
        <dbReference type="ChEBI" id="CHEBI:18420"/>
    </ligand>
</feature>
<dbReference type="GO" id="GO:0006281">
    <property type="term" value="P:DNA repair"/>
    <property type="evidence" value="ECO:0007669"/>
    <property type="project" value="TreeGrafter"/>
</dbReference>
<dbReference type="GO" id="GO:0005829">
    <property type="term" value="C:cytosol"/>
    <property type="evidence" value="ECO:0007669"/>
    <property type="project" value="TreeGrafter"/>
</dbReference>
<evidence type="ECO:0000256" key="10">
    <source>
        <dbReference type="HAMAP-Rule" id="MF_00495"/>
    </source>
</evidence>
<evidence type="ECO:0000256" key="4">
    <source>
        <dbReference type="ARBA" id="ARBA00006171"/>
    </source>
</evidence>
<evidence type="ECO:0000256" key="2">
    <source>
        <dbReference type="ARBA" id="ARBA00001946"/>
    </source>
</evidence>
<protein>
    <recommendedName>
        <fullName evidence="5 10">Phosphoglycolate phosphatase</fullName>
        <shortName evidence="10">PGP</shortName>
        <shortName evidence="10">PGPase</shortName>
        <ecNumber evidence="5 10">3.1.3.18</ecNumber>
    </recommendedName>
</protein>
<name>A0A0G9HGZ4_9GAMM</name>
<dbReference type="GO" id="GO:0008967">
    <property type="term" value="F:phosphoglycolate phosphatase activity"/>
    <property type="evidence" value="ECO:0007669"/>
    <property type="project" value="UniProtKB-UniRule"/>
</dbReference>
<dbReference type="GO" id="GO:0046295">
    <property type="term" value="P:glycolate biosynthetic process"/>
    <property type="evidence" value="ECO:0007669"/>
    <property type="project" value="UniProtKB-UniRule"/>
</dbReference>
<dbReference type="PRINTS" id="PR00413">
    <property type="entry name" value="HADHALOGNASE"/>
</dbReference>
<evidence type="ECO:0000256" key="5">
    <source>
        <dbReference type="ARBA" id="ARBA00013078"/>
    </source>
</evidence>
<dbReference type="Proteomes" id="UP000182987">
    <property type="component" value="Chromosome"/>
</dbReference>
<dbReference type="InterPro" id="IPR050155">
    <property type="entry name" value="HAD-like_hydrolase_sf"/>
</dbReference>
<feature type="binding site" evidence="10">
    <location>
        <position position="11"/>
    </location>
    <ligand>
        <name>Mg(2+)</name>
        <dbReference type="ChEBI" id="CHEBI:18420"/>
    </ligand>
</feature>
<evidence type="ECO:0000256" key="1">
    <source>
        <dbReference type="ARBA" id="ARBA00000830"/>
    </source>
</evidence>
<dbReference type="SFLD" id="SFLDS00003">
    <property type="entry name" value="Haloacid_Dehalogenase"/>
    <property type="match status" value="1"/>
</dbReference>
<dbReference type="PATRIC" id="fig|1440763.5.peg.1893"/>
<evidence type="ECO:0000256" key="9">
    <source>
        <dbReference type="ARBA" id="ARBA00023277"/>
    </source>
</evidence>
<dbReference type="InterPro" id="IPR006439">
    <property type="entry name" value="HAD-SF_hydro_IA"/>
</dbReference>
<proteinExistence type="inferred from homology"/>
<dbReference type="KEGG" id="lrz:BJI69_18545"/>
<feature type="binding site" evidence="10">
    <location>
        <position position="13"/>
    </location>
    <ligand>
        <name>Mg(2+)</name>
        <dbReference type="ChEBI" id="CHEBI:18420"/>
    </ligand>
</feature>
<comment type="similarity">
    <text evidence="4 10">Belongs to the HAD-like hydrolase superfamily. CbbY/CbbZ/Gph/YieH family.</text>
</comment>
<dbReference type="EMBL" id="CP017480">
    <property type="protein sequence ID" value="APG05703.1"/>
    <property type="molecule type" value="Genomic_DNA"/>
</dbReference>
<dbReference type="OrthoDB" id="9776368at2"/>
<comment type="cofactor">
    <cofactor evidence="2 10">
        <name>Mg(2+)</name>
        <dbReference type="ChEBI" id="CHEBI:18420"/>
    </cofactor>
</comment>
<dbReference type="Gene3D" id="3.40.50.1000">
    <property type="entry name" value="HAD superfamily/HAD-like"/>
    <property type="match status" value="1"/>
</dbReference>
<dbReference type="RefSeq" id="WP_046967620.1">
    <property type="nucleotide sequence ID" value="NZ_CP017480.1"/>
</dbReference>
<dbReference type="SUPFAM" id="SSF56784">
    <property type="entry name" value="HAD-like"/>
    <property type="match status" value="1"/>
</dbReference>
<keyword evidence="7 10" id="KW-0378">Hydrolase</keyword>
<dbReference type="EC" id="3.1.3.18" evidence="5 10"/>
<gene>
    <name evidence="11" type="ORF">BJI69_18545</name>
</gene>